<dbReference type="PANTHER" id="PTHR46552:SF1">
    <property type="entry name" value="NADH-UBIQUINONE OXIDOREDUCTASE CHAIN 2"/>
    <property type="match status" value="1"/>
</dbReference>
<reference evidence="20" key="1">
    <citation type="submission" date="2018-04" db="EMBL/GenBank/DDBJ databases">
        <title>Evolution of mitochondrial genomes in the ant genus Acropyga (Hymenoptera: Formicidae: Formicinae).</title>
        <authorList>
            <person name="Duan X.-Y."/>
            <person name="Qian Z.-Q."/>
        </authorList>
    </citation>
    <scope>NUCLEOTIDE SEQUENCE</scope>
</reference>
<feature type="transmembrane region" description="Helical" evidence="19">
    <location>
        <begin position="7"/>
        <end position="26"/>
    </location>
</feature>
<keyword evidence="14" id="KW-0830">Ubiquinone</keyword>
<evidence type="ECO:0000256" key="12">
    <source>
        <dbReference type="ARBA" id="ARBA00022989"/>
    </source>
</evidence>
<accession>A0A6G5NHV4</accession>
<evidence type="ECO:0000256" key="2">
    <source>
        <dbReference type="ARBA" id="ARBA00004448"/>
    </source>
</evidence>
<evidence type="ECO:0000256" key="7">
    <source>
        <dbReference type="ARBA" id="ARBA00022660"/>
    </source>
</evidence>
<evidence type="ECO:0000256" key="8">
    <source>
        <dbReference type="ARBA" id="ARBA00022692"/>
    </source>
</evidence>
<evidence type="ECO:0000256" key="17">
    <source>
        <dbReference type="ARBA" id="ARBA00031028"/>
    </source>
</evidence>
<comment type="subcellular location">
    <subcellularLocation>
        <location evidence="2">Mitochondrion inner membrane</location>
        <topology evidence="2">Multi-pass membrane protein</topology>
    </subcellularLocation>
</comment>
<evidence type="ECO:0000256" key="14">
    <source>
        <dbReference type="ARBA" id="ARBA00023075"/>
    </source>
</evidence>
<feature type="transmembrane region" description="Helical" evidence="19">
    <location>
        <begin position="145"/>
        <end position="162"/>
    </location>
</feature>
<evidence type="ECO:0000256" key="5">
    <source>
        <dbReference type="ARBA" id="ARBA00021008"/>
    </source>
</evidence>
<evidence type="ECO:0000256" key="10">
    <source>
        <dbReference type="ARBA" id="ARBA00022967"/>
    </source>
</evidence>
<evidence type="ECO:0000256" key="19">
    <source>
        <dbReference type="SAM" id="Phobius"/>
    </source>
</evidence>
<feature type="transmembrane region" description="Helical" evidence="19">
    <location>
        <begin position="234"/>
        <end position="255"/>
    </location>
</feature>
<keyword evidence="15 20" id="KW-0496">Mitochondrion</keyword>
<keyword evidence="9" id="KW-0999">Mitochondrion inner membrane</keyword>
<keyword evidence="10" id="KW-1278">Translocase</keyword>
<evidence type="ECO:0000256" key="6">
    <source>
        <dbReference type="ARBA" id="ARBA00022448"/>
    </source>
</evidence>
<gene>
    <name evidence="20" type="primary">nad2</name>
</gene>
<protein>
    <recommendedName>
        <fullName evidence="5">NADH-ubiquinone oxidoreductase chain 2</fullName>
        <ecNumber evidence="4">7.1.1.2</ecNumber>
    </recommendedName>
    <alternativeName>
        <fullName evidence="17">NADH dehydrogenase subunit 2</fullName>
    </alternativeName>
</protein>
<evidence type="ECO:0000256" key="18">
    <source>
        <dbReference type="ARBA" id="ARBA00049551"/>
    </source>
</evidence>
<feature type="transmembrane region" description="Helical" evidence="19">
    <location>
        <begin position="169"/>
        <end position="192"/>
    </location>
</feature>
<keyword evidence="7" id="KW-0679">Respiratory chain</keyword>
<dbReference type="AlphaFoldDB" id="A0A6G5NHV4"/>
<dbReference type="InterPro" id="IPR050175">
    <property type="entry name" value="Complex_I_Subunit_2"/>
</dbReference>
<dbReference type="GO" id="GO:0006120">
    <property type="term" value="P:mitochondrial electron transport, NADH to ubiquinone"/>
    <property type="evidence" value="ECO:0007669"/>
    <property type="project" value="TreeGrafter"/>
</dbReference>
<evidence type="ECO:0000256" key="16">
    <source>
        <dbReference type="ARBA" id="ARBA00023136"/>
    </source>
</evidence>
<comment type="similarity">
    <text evidence="3">Belongs to the complex I subunit 2 family.</text>
</comment>
<feature type="transmembrane region" description="Helical" evidence="19">
    <location>
        <begin position="56"/>
        <end position="76"/>
    </location>
</feature>
<feature type="transmembrane region" description="Helical" evidence="19">
    <location>
        <begin position="267"/>
        <end position="297"/>
    </location>
</feature>
<feature type="transmembrane region" description="Helical" evidence="19">
    <location>
        <begin position="198"/>
        <end position="222"/>
    </location>
</feature>
<evidence type="ECO:0000256" key="9">
    <source>
        <dbReference type="ARBA" id="ARBA00022792"/>
    </source>
</evidence>
<dbReference type="PANTHER" id="PTHR46552">
    <property type="entry name" value="NADH-UBIQUINONE OXIDOREDUCTASE CHAIN 2"/>
    <property type="match status" value="1"/>
</dbReference>
<dbReference type="EC" id="7.1.1.2" evidence="4"/>
<dbReference type="EMBL" id="MH158400">
    <property type="protein sequence ID" value="QBG38537.1"/>
    <property type="molecule type" value="Genomic_DNA"/>
</dbReference>
<comment type="catalytic activity">
    <reaction evidence="18">
        <text>a ubiquinone + NADH + 5 H(+)(in) = a ubiquinol + NAD(+) + 4 H(+)(out)</text>
        <dbReference type="Rhea" id="RHEA:29091"/>
        <dbReference type="Rhea" id="RHEA-COMP:9565"/>
        <dbReference type="Rhea" id="RHEA-COMP:9566"/>
        <dbReference type="ChEBI" id="CHEBI:15378"/>
        <dbReference type="ChEBI" id="CHEBI:16389"/>
        <dbReference type="ChEBI" id="CHEBI:17976"/>
        <dbReference type="ChEBI" id="CHEBI:57540"/>
        <dbReference type="ChEBI" id="CHEBI:57945"/>
        <dbReference type="EC" id="7.1.1.2"/>
    </reaction>
</comment>
<proteinExistence type="inferred from homology"/>
<evidence type="ECO:0000256" key="11">
    <source>
        <dbReference type="ARBA" id="ARBA00022982"/>
    </source>
</evidence>
<keyword evidence="12 19" id="KW-1133">Transmembrane helix</keyword>
<keyword evidence="8 19" id="KW-0812">Transmembrane</keyword>
<evidence type="ECO:0000256" key="13">
    <source>
        <dbReference type="ARBA" id="ARBA00023027"/>
    </source>
</evidence>
<dbReference type="GO" id="GO:0008137">
    <property type="term" value="F:NADH dehydrogenase (ubiquinone) activity"/>
    <property type="evidence" value="ECO:0007669"/>
    <property type="project" value="UniProtKB-EC"/>
</dbReference>
<keyword evidence="11" id="KW-0249">Electron transport</keyword>
<feature type="transmembrane region" description="Helical" evidence="19">
    <location>
        <begin position="309"/>
        <end position="331"/>
    </location>
</feature>
<evidence type="ECO:0000256" key="15">
    <source>
        <dbReference type="ARBA" id="ARBA00023128"/>
    </source>
</evidence>
<keyword evidence="13" id="KW-0520">NAD</keyword>
<evidence type="ECO:0000256" key="3">
    <source>
        <dbReference type="ARBA" id="ARBA00007012"/>
    </source>
</evidence>
<evidence type="ECO:0000256" key="1">
    <source>
        <dbReference type="ARBA" id="ARBA00003257"/>
    </source>
</evidence>
<comment type="function">
    <text evidence="1">Core subunit of the mitochondrial membrane respiratory chain NADH dehydrogenase (Complex I) that is believed to belong to the minimal assembly required for catalysis. Complex I functions in the transfer of electrons from NADH to the respiratory chain. The immediate electron acceptor for the enzyme is believed to be ubiquinone.</text>
</comment>
<sequence>MMINNLFYKFFILLNLISSSILPFFIQDLLMIWFFMEINNFLFICYMSLKSNNKKMIFMYYMIQIMASLMMIFPLISNNFFMNNINLLTINFYLSMMLKLGIPPFHLWMPMMSLYLSWEIIFIILSIQKIIPLYIISIIVMKNSIFYYLILSSAFMSVYKMINLLNLKILLTYSSINQTSWMLFLIFIKNLFWLNYMIIYTLILFVTSYFLSFFKFSLTFFFNNNLSLNFNLMYLLLPLNLASIPPLSFFLFKWMNIFISIFNSNLHIIFIMMIMNSFILIYIYINIMNLILFFNLINIKFMNNLSMNLFNMNCCVYAGIFFNFFLSFFMISV</sequence>
<evidence type="ECO:0000256" key="4">
    <source>
        <dbReference type="ARBA" id="ARBA00012944"/>
    </source>
</evidence>
<dbReference type="GO" id="GO:0005743">
    <property type="term" value="C:mitochondrial inner membrane"/>
    <property type="evidence" value="ECO:0007669"/>
    <property type="project" value="UniProtKB-SubCell"/>
</dbReference>
<name>A0A6G5NHV4_9HYME</name>
<feature type="transmembrane region" description="Helical" evidence="19">
    <location>
        <begin position="32"/>
        <end position="49"/>
    </location>
</feature>
<keyword evidence="16 19" id="KW-0472">Membrane</keyword>
<geneLocation type="mitochondrion" evidence="20"/>
<evidence type="ECO:0000313" key="20">
    <source>
        <dbReference type="EMBL" id="QBG38537.1"/>
    </source>
</evidence>
<organism evidence="20">
    <name type="scientific">Acropyga acutiventris</name>
    <dbReference type="NCBI Taxonomy" id="354291"/>
    <lineage>
        <taxon>Eukaryota</taxon>
        <taxon>Metazoa</taxon>
        <taxon>Ecdysozoa</taxon>
        <taxon>Arthropoda</taxon>
        <taxon>Hexapoda</taxon>
        <taxon>Insecta</taxon>
        <taxon>Pterygota</taxon>
        <taxon>Neoptera</taxon>
        <taxon>Endopterygota</taxon>
        <taxon>Hymenoptera</taxon>
        <taxon>Apocrita</taxon>
        <taxon>Aculeata</taxon>
        <taxon>Formicoidea</taxon>
        <taxon>Formicidae</taxon>
        <taxon>Formicinae</taxon>
        <taxon>Acropyga</taxon>
    </lineage>
</organism>
<keyword evidence="6" id="KW-0813">Transport</keyword>